<keyword evidence="3" id="KW-0539">Nucleus</keyword>
<feature type="region of interest" description="Disordered" evidence="4">
    <location>
        <begin position="221"/>
        <end position="269"/>
    </location>
</feature>
<dbReference type="CDD" id="cd01389">
    <property type="entry name" value="HMG-box_ROX1-like"/>
    <property type="match status" value="1"/>
</dbReference>
<dbReference type="Gene3D" id="1.10.30.10">
    <property type="entry name" value="High mobility group box domain"/>
    <property type="match status" value="1"/>
</dbReference>
<keyword evidence="2" id="KW-0804">Transcription</keyword>
<evidence type="ECO:0000256" key="3">
    <source>
        <dbReference type="PROSITE-ProRule" id="PRU00267"/>
    </source>
</evidence>
<keyword evidence="1 3" id="KW-0238">DNA-binding</keyword>
<dbReference type="EMBL" id="KN881676">
    <property type="protein sequence ID" value="KIY50232.1"/>
    <property type="molecule type" value="Genomic_DNA"/>
</dbReference>
<dbReference type="PANTHER" id="PTHR10270">
    <property type="entry name" value="SOX TRANSCRIPTION FACTOR"/>
    <property type="match status" value="1"/>
</dbReference>
<dbReference type="GO" id="GO:0005634">
    <property type="term" value="C:nucleus"/>
    <property type="evidence" value="ECO:0007669"/>
    <property type="project" value="UniProtKB-UniRule"/>
</dbReference>
<feature type="compositionally biased region" description="Polar residues" evidence="4">
    <location>
        <begin position="256"/>
        <end position="269"/>
    </location>
</feature>
<evidence type="ECO:0000313" key="7">
    <source>
        <dbReference type="Proteomes" id="UP000054144"/>
    </source>
</evidence>
<dbReference type="SMART" id="SM00398">
    <property type="entry name" value="HMG"/>
    <property type="match status" value="1"/>
</dbReference>
<dbReference type="InterPro" id="IPR036910">
    <property type="entry name" value="HMG_box_dom_sf"/>
</dbReference>
<keyword evidence="7" id="KW-1185">Reference proteome</keyword>
<dbReference type="GO" id="GO:0000978">
    <property type="term" value="F:RNA polymerase II cis-regulatory region sequence-specific DNA binding"/>
    <property type="evidence" value="ECO:0007669"/>
    <property type="project" value="TreeGrafter"/>
</dbReference>
<dbReference type="Pfam" id="PF00505">
    <property type="entry name" value="HMG_box"/>
    <property type="match status" value="1"/>
</dbReference>
<dbReference type="Proteomes" id="UP000054144">
    <property type="component" value="Unassembled WGS sequence"/>
</dbReference>
<name>A0A0D7AFR4_9AGAR</name>
<proteinExistence type="predicted"/>
<dbReference type="GO" id="GO:0001228">
    <property type="term" value="F:DNA-binding transcription activator activity, RNA polymerase II-specific"/>
    <property type="evidence" value="ECO:0007669"/>
    <property type="project" value="TreeGrafter"/>
</dbReference>
<reference evidence="6 7" key="1">
    <citation type="journal article" date="2015" name="Fungal Genet. Biol.">
        <title>Evolution of novel wood decay mechanisms in Agaricales revealed by the genome sequences of Fistulina hepatica and Cylindrobasidium torrendii.</title>
        <authorList>
            <person name="Floudas D."/>
            <person name="Held B.W."/>
            <person name="Riley R."/>
            <person name="Nagy L.G."/>
            <person name="Koehler G."/>
            <person name="Ransdell A.S."/>
            <person name="Younus H."/>
            <person name="Chow J."/>
            <person name="Chiniquy J."/>
            <person name="Lipzen A."/>
            <person name="Tritt A."/>
            <person name="Sun H."/>
            <person name="Haridas S."/>
            <person name="LaButti K."/>
            <person name="Ohm R.A."/>
            <person name="Kues U."/>
            <person name="Blanchette R.A."/>
            <person name="Grigoriev I.V."/>
            <person name="Minto R.E."/>
            <person name="Hibbett D.S."/>
        </authorList>
    </citation>
    <scope>NUCLEOTIDE SEQUENCE [LARGE SCALE GENOMIC DNA]</scope>
    <source>
        <strain evidence="6 7">ATCC 64428</strain>
    </source>
</reference>
<dbReference type="OrthoDB" id="6247875at2759"/>
<feature type="region of interest" description="Disordered" evidence="4">
    <location>
        <begin position="1"/>
        <end position="35"/>
    </location>
</feature>
<feature type="region of interest" description="Disordered" evidence="4">
    <location>
        <begin position="59"/>
        <end position="86"/>
    </location>
</feature>
<dbReference type="SUPFAM" id="SSF47095">
    <property type="entry name" value="HMG-box"/>
    <property type="match status" value="1"/>
</dbReference>
<dbReference type="PROSITE" id="PS50118">
    <property type="entry name" value="HMG_BOX_2"/>
    <property type="match status" value="1"/>
</dbReference>
<protein>
    <recommendedName>
        <fullName evidence="5">HMG box domain-containing protein</fullName>
    </recommendedName>
</protein>
<organism evidence="6 7">
    <name type="scientific">Fistulina hepatica ATCC 64428</name>
    <dbReference type="NCBI Taxonomy" id="1128425"/>
    <lineage>
        <taxon>Eukaryota</taxon>
        <taxon>Fungi</taxon>
        <taxon>Dikarya</taxon>
        <taxon>Basidiomycota</taxon>
        <taxon>Agaricomycotina</taxon>
        <taxon>Agaricomycetes</taxon>
        <taxon>Agaricomycetidae</taxon>
        <taxon>Agaricales</taxon>
        <taxon>Fistulinaceae</taxon>
        <taxon>Fistulina</taxon>
    </lineage>
</organism>
<feature type="region of interest" description="Disordered" evidence="4">
    <location>
        <begin position="143"/>
        <end position="162"/>
    </location>
</feature>
<feature type="compositionally biased region" description="Basic residues" evidence="4">
    <location>
        <begin position="69"/>
        <end position="86"/>
    </location>
</feature>
<feature type="compositionally biased region" description="Polar residues" evidence="4">
    <location>
        <begin position="21"/>
        <end position="35"/>
    </location>
</feature>
<accession>A0A0D7AFR4</accession>
<evidence type="ECO:0000256" key="1">
    <source>
        <dbReference type="ARBA" id="ARBA00023125"/>
    </source>
</evidence>
<dbReference type="PANTHER" id="PTHR10270:SF161">
    <property type="entry name" value="SEX-DETERMINING REGION Y PROTEIN"/>
    <property type="match status" value="1"/>
</dbReference>
<dbReference type="GO" id="GO:0030154">
    <property type="term" value="P:cell differentiation"/>
    <property type="evidence" value="ECO:0007669"/>
    <property type="project" value="TreeGrafter"/>
</dbReference>
<sequence length="578" mass="63234">MARTRPRNTRANQAEGRLAWTQHQTPDTESQPTVTFTDLRTPECFSECETFAPQETVFVDESSSTANRAPKRKVPHAKKKPAGHIKRPPNAFILFRSAFIKERVTSKTERNACKLSQIAAQAWKTINEQERDDWKEKERIAREEHARQHPNYSFRPQPAAGKRRIRDVLPKDLTRCNKIVELINEGLSGEDLDKAIAEFDLTYKPAVITRFCAPATARTFRRSSSAPVPDTRHSKDANAFLQTSSKLRSSSEERNMTQVSAQSPAATVSPSTLQSPVAFASASVIPDETHVVPPAGFAMFSFANVCTPPQEVSCDPRDASQLCGGGEMQFDPYLMDDSQAFQFYNMAAPPIPPQNYNFSTPSTSPYTCPSSCTHAHPTADRCAVPPAYESPVSQYESQCAPLPENAFNYGATQQLSPLNISPYSQELPAVPELADAQTLDVPRVLHNYASYPPSPDGGLSQPSSPAMYSLPQSPFPGAQPPTPVDMAPMGVGVTPVEGMLGFDNFGSAVPAYDNVGLFNDSAIFGTPDAMKGFLPGANNTLDYTQTTDFLTKVAYMSWNNVMGGANNNGVYPHDIHGL</sequence>
<feature type="DNA-binding region" description="HMG box" evidence="3">
    <location>
        <begin position="85"/>
        <end position="153"/>
    </location>
</feature>
<dbReference type="AlphaFoldDB" id="A0A0D7AFR4"/>
<dbReference type="InterPro" id="IPR009071">
    <property type="entry name" value="HMG_box_dom"/>
</dbReference>
<dbReference type="InterPro" id="IPR050140">
    <property type="entry name" value="SRY-related_HMG-box_TF-like"/>
</dbReference>
<evidence type="ECO:0000256" key="4">
    <source>
        <dbReference type="SAM" id="MobiDB-lite"/>
    </source>
</evidence>
<evidence type="ECO:0000259" key="5">
    <source>
        <dbReference type="PROSITE" id="PS50118"/>
    </source>
</evidence>
<evidence type="ECO:0000313" key="6">
    <source>
        <dbReference type="EMBL" id="KIY50232.1"/>
    </source>
</evidence>
<gene>
    <name evidence="6" type="ORF">FISHEDRAFT_57573</name>
</gene>
<evidence type="ECO:0000256" key="2">
    <source>
        <dbReference type="ARBA" id="ARBA00023163"/>
    </source>
</evidence>
<feature type="domain" description="HMG box" evidence="5">
    <location>
        <begin position="85"/>
        <end position="153"/>
    </location>
</feature>